<reference evidence="5" key="1">
    <citation type="submission" date="2021-02" db="EMBL/GenBank/DDBJ databases">
        <authorList>
            <person name="Dougan E. K."/>
            <person name="Rhodes N."/>
            <person name="Thang M."/>
            <person name="Chan C."/>
        </authorList>
    </citation>
    <scope>NUCLEOTIDE SEQUENCE</scope>
</reference>
<dbReference type="EMBL" id="CAJNDS010002564">
    <property type="protein sequence ID" value="CAE7527155.1"/>
    <property type="molecule type" value="Genomic_DNA"/>
</dbReference>
<dbReference type="Proteomes" id="UP000604046">
    <property type="component" value="Unassembled WGS sequence"/>
</dbReference>
<keyword evidence="3" id="KW-0472">Membrane</keyword>
<feature type="transmembrane region" description="Helical" evidence="3">
    <location>
        <begin position="582"/>
        <end position="609"/>
    </location>
</feature>
<evidence type="ECO:0000259" key="4">
    <source>
        <dbReference type="PROSITE" id="PS50222"/>
    </source>
</evidence>
<evidence type="ECO:0000256" key="1">
    <source>
        <dbReference type="ARBA" id="ARBA00022837"/>
    </source>
</evidence>
<feature type="transmembrane region" description="Helical" evidence="3">
    <location>
        <begin position="621"/>
        <end position="640"/>
    </location>
</feature>
<name>A0A812TCR2_9DINO</name>
<evidence type="ECO:0000313" key="6">
    <source>
        <dbReference type="Proteomes" id="UP000604046"/>
    </source>
</evidence>
<dbReference type="Gene3D" id="3.40.50.450">
    <property type="match status" value="1"/>
</dbReference>
<dbReference type="OrthoDB" id="10062307at2759"/>
<accession>A0A812TCR2</accession>
<dbReference type="PROSITE" id="PS50222">
    <property type="entry name" value="EF_HAND_2"/>
    <property type="match status" value="1"/>
</dbReference>
<gene>
    <name evidence="5" type="ORF">SNAT2548_LOCUS29516</name>
</gene>
<sequence>MSERCRAAVAQLAEQLPDGRLRICILGGTSIQRKESEELAGKIAQGLSSQLAGRAFVFTEGMPGIQQAFARHCSDSMLHNVVPEGQACSWPGTELQAGQSISERKEIFSLLGDVYVVLEGGAGVAKQARLASRRGACVLPVTRTGGASSGLFQFPRKALEKPDFAEQGHWDALSAEVPIATTAEAVVAMVEAVCQLPGGCGRSLQEQPDSDPELDDLVSPMSPDSSKPLLDDVGQRERSFEGSKDKSQDTVLAQGLSEEELGAVRAILGLQRGSSSSAPSTHESPPKAEAAPLGPKSSTPMPFLQRPVMRHTVETPVPGVRSSACFRRRMVRDAWNMQEILLAWAISRHPGRRARQRHELPTPLADETEFRWYFNLLFPSLEIDLWETRDAEDVDAAVEDSAARQLQLALRSADRDGDGCVTVEELHYGLRCLHGYRSLMQDAARLLASMPVTSNPRELQALLDSLNDNLPVHAAEAQLVLREAKLVRGEGVRASQSCSREELLWALGCWYANVQREDTQWRDVLIAAFRRWIPSDEEHHGYILHELARMTMDLPRTLPMPSRLGSQPRKETSTSRASQACILLLAVVLHIVYFLLLIFPSAFFLTMILLGSEHGDDRCPFDLDGLLVWFGAVGLAVLAVDCANDGCSDQELWKLDLAFR</sequence>
<evidence type="ECO:0000256" key="2">
    <source>
        <dbReference type="SAM" id="MobiDB-lite"/>
    </source>
</evidence>
<keyword evidence="1" id="KW-0106">Calcium</keyword>
<feature type="domain" description="EF-hand" evidence="4">
    <location>
        <begin position="401"/>
        <end position="436"/>
    </location>
</feature>
<evidence type="ECO:0000256" key="3">
    <source>
        <dbReference type="SAM" id="Phobius"/>
    </source>
</evidence>
<evidence type="ECO:0000313" key="5">
    <source>
        <dbReference type="EMBL" id="CAE7527155.1"/>
    </source>
</evidence>
<dbReference type="GO" id="GO:0005509">
    <property type="term" value="F:calcium ion binding"/>
    <property type="evidence" value="ECO:0007669"/>
    <property type="project" value="InterPro"/>
</dbReference>
<dbReference type="SUPFAM" id="SSF102405">
    <property type="entry name" value="MCP/YpsA-like"/>
    <property type="match status" value="1"/>
</dbReference>
<organism evidence="5 6">
    <name type="scientific">Symbiodinium natans</name>
    <dbReference type="NCBI Taxonomy" id="878477"/>
    <lineage>
        <taxon>Eukaryota</taxon>
        <taxon>Sar</taxon>
        <taxon>Alveolata</taxon>
        <taxon>Dinophyceae</taxon>
        <taxon>Suessiales</taxon>
        <taxon>Symbiodiniaceae</taxon>
        <taxon>Symbiodinium</taxon>
    </lineage>
</organism>
<comment type="caution">
    <text evidence="5">The sequence shown here is derived from an EMBL/GenBank/DDBJ whole genome shotgun (WGS) entry which is preliminary data.</text>
</comment>
<proteinExistence type="predicted"/>
<keyword evidence="3" id="KW-0812">Transmembrane</keyword>
<dbReference type="PROSITE" id="PS00018">
    <property type="entry name" value="EF_HAND_1"/>
    <property type="match status" value="1"/>
</dbReference>
<feature type="compositionally biased region" description="Low complexity" evidence="2">
    <location>
        <begin position="274"/>
        <end position="283"/>
    </location>
</feature>
<feature type="region of interest" description="Disordered" evidence="2">
    <location>
        <begin position="272"/>
        <end position="301"/>
    </location>
</feature>
<dbReference type="InterPro" id="IPR002048">
    <property type="entry name" value="EF_hand_dom"/>
</dbReference>
<feature type="region of interest" description="Disordered" evidence="2">
    <location>
        <begin position="201"/>
        <end position="250"/>
    </location>
</feature>
<keyword evidence="3" id="KW-1133">Transmembrane helix</keyword>
<dbReference type="InterPro" id="IPR018247">
    <property type="entry name" value="EF_Hand_1_Ca_BS"/>
</dbReference>
<dbReference type="SUPFAM" id="SSF47473">
    <property type="entry name" value="EF-hand"/>
    <property type="match status" value="1"/>
</dbReference>
<protein>
    <recommendedName>
        <fullName evidence="4">EF-hand domain-containing protein</fullName>
    </recommendedName>
</protein>
<keyword evidence="6" id="KW-1185">Reference proteome</keyword>
<dbReference type="InterPro" id="IPR011992">
    <property type="entry name" value="EF-hand-dom_pair"/>
</dbReference>
<dbReference type="AlphaFoldDB" id="A0A812TCR2"/>
<feature type="compositionally biased region" description="Basic and acidic residues" evidence="2">
    <location>
        <begin position="229"/>
        <end position="248"/>
    </location>
</feature>